<organism evidence="2 3">
    <name type="scientific">Coregonus suidteri</name>
    <dbReference type="NCBI Taxonomy" id="861788"/>
    <lineage>
        <taxon>Eukaryota</taxon>
        <taxon>Metazoa</taxon>
        <taxon>Chordata</taxon>
        <taxon>Craniata</taxon>
        <taxon>Vertebrata</taxon>
        <taxon>Euteleostomi</taxon>
        <taxon>Actinopterygii</taxon>
        <taxon>Neopterygii</taxon>
        <taxon>Teleostei</taxon>
        <taxon>Protacanthopterygii</taxon>
        <taxon>Salmoniformes</taxon>
        <taxon>Salmonidae</taxon>
        <taxon>Coregoninae</taxon>
        <taxon>Coregonus</taxon>
    </lineage>
</organism>
<accession>A0AAN8MB54</accession>
<dbReference type="Proteomes" id="UP001356427">
    <property type="component" value="Unassembled WGS sequence"/>
</dbReference>
<reference evidence="2 3" key="1">
    <citation type="submission" date="2021-04" db="EMBL/GenBank/DDBJ databases">
        <authorList>
            <person name="De Guttry C."/>
            <person name="Zahm M."/>
            <person name="Klopp C."/>
            <person name="Cabau C."/>
            <person name="Louis A."/>
            <person name="Berthelot C."/>
            <person name="Parey E."/>
            <person name="Roest Crollius H."/>
            <person name="Montfort J."/>
            <person name="Robinson-Rechavi M."/>
            <person name="Bucao C."/>
            <person name="Bouchez O."/>
            <person name="Gislard M."/>
            <person name="Lluch J."/>
            <person name="Milhes M."/>
            <person name="Lampietro C."/>
            <person name="Lopez Roques C."/>
            <person name="Donnadieu C."/>
            <person name="Braasch I."/>
            <person name="Desvignes T."/>
            <person name="Postlethwait J."/>
            <person name="Bobe J."/>
            <person name="Wedekind C."/>
            <person name="Guiguen Y."/>
        </authorList>
    </citation>
    <scope>NUCLEOTIDE SEQUENCE [LARGE SCALE GENOMIC DNA]</scope>
    <source>
        <strain evidence="2">Cs_M1</strain>
        <tissue evidence="2">Blood</tissue>
    </source>
</reference>
<protein>
    <submittedName>
        <fullName evidence="2">Uncharacterized protein</fullName>
    </submittedName>
</protein>
<name>A0AAN8MB54_9TELE</name>
<evidence type="ECO:0000313" key="2">
    <source>
        <dbReference type="EMBL" id="KAK6321926.1"/>
    </source>
</evidence>
<gene>
    <name evidence="2" type="ORF">J4Q44_G00067180</name>
</gene>
<evidence type="ECO:0000313" key="3">
    <source>
        <dbReference type="Proteomes" id="UP001356427"/>
    </source>
</evidence>
<keyword evidence="3" id="KW-1185">Reference proteome</keyword>
<comment type="caution">
    <text evidence="2">The sequence shown here is derived from an EMBL/GenBank/DDBJ whole genome shotgun (WGS) entry which is preliminary data.</text>
</comment>
<dbReference type="EMBL" id="JAGTTL010000005">
    <property type="protein sequence ID" value="KAK6321926.1"/>
    <property type="molecule type" value="Genomic_DNA"/>
</dbReference>
<sequence length="127" mass="14669">MEGKRNRMRWQSVESSTIKTVGRKIKCFFIWRWGCGQVGLGRGTNTQIFSATESEDEEPKEKFPRKGQSNSSKGLPPAPVIRPPEDRRETPGNSDRPTRIEPNIQQQQQPVCYHKCYIPYIWDCLEG</sequence>
<dbReference type="AlphaFoldDB" id="A0AAN8MB54"/>
<proteinExistence type="predicted"/>
<feature type="region of interest" description="Disordered" evidence="1">
    <location>
        <begin position="49"/>
        <end position="108"/>
    </location>
</feature>
<evidence type="ECO:0000256" key="1">
    <source>
        <dbReference type="SAM" id="MobiDB-lite"/>
    </source>
</evidence>